<keyword evidence="3" id="KW-0597">Phosphoprotein</keyword>
<evidence type="ECO:0000259" key="7">
    <source>
        <dbReference type="PROSITE" id="PS50109"/>
    </source>
</evidence>
<evidence type="ECO:0000256" key="6">
    <source>
        <dbReference type="ARBA" id="ARBA00023012"/>
    </source>
</evidence>
<comment type="caution">
    <text evidence="8">The sequence shown here is derived from an EMBL/GenBank/DDBJ whole genome shotgun (WGS) entry which is preliminary data.</text>
</comment>
<evidence type="ECO:0000256" key="2">
    <source>
        <dbReference type="ARBA" id="ARBA00012438"/>
    </source>
</evidence>
<dbReference type="InterPro" id="IPR036097">
    <property type="entry name" value="HisK_dim/P_sf"/>
</dbReference>
<dbReference type="Pfam" id="PF02518">
    <property type="entry name" value="HATPase_c"/>
    <property type="match status" value="1"/>
</dbReference>
<dbReference type="GO" id="GO:0016301">
    <property type="term" value="F:kinase activity"/>
    <property type="evidence" value="ECO:0007669"/>
    <property type="project" value="UniProtKB-KW"/>
</dbReference>
<dbReference type="SMART" id="SM00388">
    <property type="entry name" value="HisKA"/>
    <property type="match status" value="1"/>
</dbReference>
<evidence type="ECO:0000313" key="9">
    <source>
        <dbReference type="Proteomes" id="UP001595477"/>
    </source>
</evidence>
<dbReference type="InterPro" id="IPR005467">
    <property type="entry name" value="His_kinase_dom"/>
</dbReference>
<dbReference type="EMBL" id="JBHRSX010000021">
    <property type="protein sequence ID" value="MFC3202352.1"/>
    <property type="molecule type" value="Genomic_DNA"/>
</dbReference>
<keyword evidence="4" id="KW-0808">Transferase</keyword>
<comment type="catalytic activity">
    <reaction evidence="1">
        <text>ATP + protein L-histidine = ADP + protein N-phospho-L-histidine.</text>
        <dbReference type="EC" id="2.7.13.3"/>
    </reaction>
</comment>
<protein>
    <recommendedName>
        <fullName evidence="2">histidine kinase</fullName>
        <ecNumber evidence="2">2.7.13.3</ecNumber>
    </recommendedName>
</protein>
<dbReference type="InterPro" id="IPR036890">
    <property type="entry name" value="HATPase_C_sf"/>
</dbReference>
<keyword evidence="6" id="KW-0902">Two-component regulatory system</keyword>
<dbReference type="InterPro" id="IPR003661">
    <property type="entry name" value="HisK_dim/P_dom"/>
</dbReference>
<dbReference type="PANTHER" id="PTHR43711">
    <property type="entry name" value="TWO-COMPONENT HISTIDINE KINASE"/>
    <property type="match status" value="1"/>
</dbReference>
<dbReference type="InterPro" id="IPR003594">
    <property type="entry name" value="HATPase_dom"/>
</dbReference>
<gene>
    <name evidence="8" type="ORF">ACFOEW_11040</name>
</gene>
<feature type="domain" description="Histidine kinase" evidence="7">
    <location>
        <begin position="32"/>
        <end position="267"/>
    </location>
</feature>
<evidence type="ECO:0000256" key="5">
    <source>
        <dbReference type="ARBA" id="ARBA00022777"/>
    </source>
</evidence>
<dbReference type="PANTHER" id="PTHR43711:SF1">
    <property type="entry name" value="HISTIDINE KINASE 1"/>
    <property type="match status" value="1"/>
</dbReference>
<dbReference type="SUPFAM" id="SSF47384">
    <property type="entry name" value="Homodimeric domain of signal transducing histidine kinase"/>
    <property type="match status" value="1"/>
</dbReference>
<name>A0ABV7JZ80_9ALTE</name>
<accession>A0ABV7JZ80</accession>
<dbReference type="InterPro" id="IPR004358">
    <property type="entry name" value="Sig_transdc_His_kin-like_C"/>
</dbReference>
<proteinExistence type="predicted"/>
<dbReference type="SUPFAM" id="SSF55874">
    <property type="entry name" value="ATPase domain of HSP90 chaperone/DNA topoisomerase II/histidine kinase"/>
    <property type="match status" value="1"/>
</dbReference>
<reference evidence="9" key="1">
    <citation type="journal article" date="2019" name="Int. J. Syst. Evol. Microbiol.">
        <title>The Global Catalogue of Microorganisms (GCM) 10K type strain sequencing project: providing services to taxonomists for standard genome sequencing and annotation.</title>
        <authorList>
            <consortium name="The Broad Institute Genomics Platform"/>
            <consortium name="The Broad Institute Genome Sequencing Center for Infectious Disease"/>
            <person name="Wu L."/>
            <person name="Ma J."/>
        </authorList>
    </citation>
    <scope>NUCLEOTIDE SEQUENCE [LARGE SCALE GENOMIC DNA]</scope>
    <source>
        <strain evidence="9">KCTC 52449</strain>
    </source>
</reference>
<dbReference type="PRINTS" id="PR00344">
    <property type="entry name" value="BCTRLSENSOR"/>
</dbReference>
<keyword evidence="5 8" id="KW-0418">Kinase</keyword>
<organism evidence="8 9">
    <name type="scientific">Alteromonas oceani</name>
    <dbReference type="NCBI Taxonomy" id="2071609"/>
    <lineage>
        <taxon>Bacteria</taxon>
        <taxon>Pseudomonadati</taxon>
        <taxon>Pseudomonadota</taxon>
        <taxon>Gammaproteobacteria</taxon>
        <taxon>Alteromonadales</taxon>
        <taxon>Alteromonadaceae</taxon>
        <taxon>Alteromonas/Salinimonas group</taxon>
        <taxon>Alteromonas</taxon>
    </lineage>
</organism>
<dbReference type="InterPro" id="IPR050736">
    <property type="entry name" value="Sensor_HK_Regulatory"/>
</dbReference>
<sequence length="275" mass="29580">MNDSNSSPFTKKPQPALQEAISNEAVSGLVAGVSHEINTPLGVNIGNCTLLIELLEEVSKKYNTGALDAESFGEFLDTAKDLSASMLKNMRRASKLLSTFKQVAVKNTDEANMLEQVDIAECVNEFVAAHGMHNESSQITFSVQIPPGAVVTTYPAVITQILTALTSNTLIHGLGVGKRQQCCITLSLAPAGDGYQFNFADDGVGVSEELLPKVFDPFFTTRRGAGNAGLGLSIVHNLVREVLNSEVYYESQPENGFKVSFKIHNLAPCQPDDES</sequence>
<evidence type="ECO:0000256" key="1">
    <source>
        <dbReference type="ARBA" id="ARBA00000085"/>
    </source>
</evidence>
<dbReference type="EC" id="2.7.13.3" evidence="2"/>
<dbReference type="PROSITE" id="PS50109">
    <property type="entry name" value="HIS_KIN"/>
    <property type="match status" value="1"/>
</dbReference>
<evidence type="ECO:0000256" key="3">
    <source>
        <dbReference type="ARBA" id="ARBA00022553"/>
    </source>
</evidence>
<dbReference type="Gene3D" id="1.10.287.130">
    <property type="match status" value="1"/>
</dbReference>
<keyword evidence="9" id="KW-1185">Reference proteome</keyword>
<dbReference type="SMART" id="SM00387">
    <property type="entry name" value="HATPase_c"/>
    <property type="match status" value="1"/>
</dbReference>
<dbReference type="Gene3D" id="3.30.565.10">
    <property type="entry name" value="Histidine kinase-like ATPase, C-terminal domain"/>
    <property type="match status" value="1"/>
</dbReference>
<dbReference type="CDD" id="cd00082">
    <property type="entry name" value="HisKA"/>
    <property type="match status" value="1"/>
</dbReference>
<dbReference type="Proteomes" id="UP001595477">
    <property type="component" value="Unassembled WGS sequence"/>
</dbReference>
<dbReference type="RefSeq" id="WP_123325652.1">
    <property type="nucleotide sequence ID" value="NZ_JBHRSX010000021.1"/>
</dbReference>
<evidence type="ECO:0000256" key="4">
    <source>
        <dbReference type="ARBA" id="ARBA00022679"/>
    </source>
</evidence>
<evidence type="ECO:0000313" key="8">
    <source>
        <dbReference type="EMBL" id="MFC3202352.1"/>
    </source>
</evidence>